<organism evidence="1">
    <name type="scientific">uncultured Caudovirales phage</name>
    <dbReference type="NCBI Taxonomy" id="2100421"/>
    <lineage>
        <taxon>Viruses</taxon>
        <taxon>Duplodnaviria</taxon>
        <taxon>Heunggongvirae</taxon>
        <taxon>Uroviricota</taxon>
        <taxon>Caudoviricetes</taxon>
        <taxon>Peduoviridae</taxon>
        <taxon>Maltschvirus</taxon>
        <taxon>Maltschvirus maltsch</taxon>
    </lineage>
</organism>
<name>A0A6J7WGE4_9CAUD</name>
<dbReference type="EMBL" id="LR798229">
    <property type="protein sequence ID" value="CAB5207015.1"/>
    <property type="molecule type" value="Genomic_DNA"/>
</dbReference>
<gene>
    <name evidence="1" type="ORF">UFOVP184_13</name>
</gene>
<protein>
    <submittedName>
        <fullName evidence="1">Uncharacterized protein</fullName>
    </submittedName>
</protein>
<evidence type="ECO:0000313" key="1">
    <source>
        <dbReference type="EMBL" id="CAB5207015.1"/>
    </source>
</evidence>
<reference evidence="1" key="1">
    <citation type="submission" date="2020-05" db="EMBL/GenBank/DDBJ databases">
        <authorList>
            <person name="Chiriac C."/>
            <person name="Salcher M."/>
            <person name="Ghai R."/>
            <person name="Kavagutti S V."/>
        </authorList>
    </citation>
    <scope>NUCLEOTIDE SEQUENCE</scope>
</reference>
<proteinExistence type="predicted"/>
<sequence>MTAEIVPTVNEVLRMSTKERQLLRNDLARRELDLVEETMYIGRPNDQNERDLLMELALVSDLLDVIRELVA</sequence>
<accession>A0A6J7WGE4</accession>